<proteinExistence type="predicted"/>
<dbReference type="InterPro" id="IPR019906">
    <property type="entry name" value="Ribosomal_uL6_bac-type"/>
</dbReference>
<dbReference type="Gene3D" id="3.90.930.12">
    <property type="entry name" value="Ribosomal protein L6, alpha-beta domain"/>
    <property type="match status" value="1"/>
</dbReference>
<dbReference type="PRINTS" id="PR00059">
    <property type="entry name" value="RIBOSOMALL6"/>
</dbReference>
<dbReference type="SUPFAM" id="SSF56053">
    <property type="entry name" value="Ribosomal protein L6"/>
    <property type="match status" value="1"/>
</dbReference>
<dbReference type="InterPro" id="IPR036789">
    <property type="entry name" value="Ribosomal_uL6-like_a/b-dom_sf"/>
</dbReference>
<dbReference type="AlphaFoldDB" id="A0A3Q8TJJ7"/>
<organism evidence="1">
    <name type="scientific">Hepatozoon canis</name>
    <dbReference type="NCBI Taxonomy" id="110120"/>
    <lineage>
        <taxon>Eukaryota</taxon>
        <taxon>Sar</taxon>
        <taxon>Alveolata</taxon>
        <taxon>Apicomplexa</taxon>
        <taxon>Adeleorina</taxon>
        <taxon>Hepatozoidae</taxon>
        <taxon>Hepatozoon</taxon>
    </lineage>
</organism>
<sequence>MVTIYNNYTTNYTGKYYFWVIDYYDKYSYLSNKVYYILINNYNIYVKNLFPYILTILKTKKNNIKFIDILKFNKLYLNITNLTLKLTGLGYKVNTYNDDSSNLFISIGYSHRILLKLPKGVSYSINTEGTCFTVSSRNKVLLYDIVSKIKQLKRQDPYKGSGVRLLSDLFIPKSYKK</sequence>
<keyword evidence="1" id="KW-0687">Ribonucleoprotein</keyword>
<evidence type="ECO:0000313" key="1">
    <source>
        <dbReference type="EMBL" id="AZL34664.1"/>
    </source>
</evidence>
<dbReference type="GO" id="GO:0005840">
    <property type="term" value="C:ribosome"/>
    <property type="evidence" value="ECO:0007669"/>
    <property type="project" value="UniProtKB-KW"/>
</dbReference>
<dbReference type="EMBL" id="MH557086">
    <property type="protein sequence ID" value="AZL34664.1"/>
    <property type="molecule type" value="Genomic_DNA"/>
</dbReference>
<dbReference type="GO" id="GO:0019843">
    <property type="term" value="F:rRNA binding"/>
    <property type="evidence" value="ECO:0007669"/>
    <property type="project" value="InterPro"/>
</dbReference>
<dbReference type="GO" id="GO:0006412">
    <property type="term" value="P:translation"/>
    <property type="evidence" value="ECO:0007669"/>
    <property type="project" value="InterPro"/>
</dbReference>
<protein>
    <submittedName>
        <fullName evidence="1">Ribosomal protein L6</fullName>
    </submittedName>
</protein>
<dbReference type="GO" id="GO:0003735">
    <property type="term" value="F:structural constituent of ribosome"/>
    <property type="evidence" value="ECO:0007669"/>
    <property type="project" value="InterPro"/>
</dbReference>
<name>A0A3Q8TJJ7_9APIC</name>
<reference evidence="1" key="1">
    <citation type="journal article" date="2018" name="Int. J. Parasitol.">
        <title>Next generation sequencing from Hepatozoon canis (Apicomplexa: Coccidia: Adeleorina): Complete apicoplast genome and multiple mitochondrion-associated sequences.</title>
        <authorList>
            <person name="Leveille A.N."/>
            <person name="Baneth G."/>
            <person name="Barta J.R."/>
        </authorList>
    </citation>
    <scope>NUCLEOTIDE SEQUENCE</scope>
</reference>
<keyword evidence="1" id="KW-0689">Ribosomal protein</keyword>
<accession>A0A3Q8TJJ7</accession>